<organism evidence="2 3">
    <name type="scientific">Mesorhizobium robiniae</name>
    <dbReference type="NCBI Taxonomy" id="559315"/>
    <lineage>
        <taxon>Bacteria</taxon>
        <taxon>Pseudomonadati</taxon>
        <taxon>Pseudomonadota</taxon>
        <taxon>Alphaproteobacteria</taxon>
        <taxon>Hyphomicrobiales</taxon>
        <taxon>Phyllobacteriaceae</taxon>
        <taxon>Mesorhizobium</taxon>
    </lineage>
</organism>
<gene>
    <name evidence="2" type="ORF">ABID19_006692</name>
</gene>
<accession>A0ABV2H015</accession>
<dbReference type="EMBL" id="JBEPMC010000020">
    <property type="protein sequence ID" value="MET3583627.1"/>
    <property type="molecule type" value="Genomic_DNA"/>
</dbReference>
<sequence length="122" mass="13363">MTLDIGPGTGPALELGPETGPFIRALLSRVGREKVLTLIGSAPDFAALLKRRFPAARIFEMDAVGLRHVSLFQRPVFGAAVTGLPFRRRRIGPACSQCLSHRTQRRELAKTESRDHQSTTLA</sequence>
<evidence type="ECO:0000313" key="2">
    <source>
        <dbReference type="EMBL" id="MET3583627.1"/>
    </source>
</evidence>
<feature type="region of interest" description="Disordered" evidence="1">
    <location>
        <begin position="103"/>
        <end position="122"/>
    </location>
</feature>
<evidence type="ECO:0000313" key="3">
    <source>
        <dbReference type="Proteomes" id="UP001549204"/>
    </source>
</evidence>
<keyword evidence="3" id="KW-1185">Reference proteome</keyword>
<dbReference type="Proteomes" id="UP001549204">
    <property type="component" value="Unassembled WGS sequence"/>
</dbReference>
<name>A0ABV2H015_9HYPH</name>
<reference evidence="2 3" key="1">
    <citation type="submission" date="2024-06" db="EMBL/GenBank/DDBJ databases">
        <title>Genomic Encyclopedia of Type Strains, Phase IV (KMG-IV): sequencing the most valuable type-strain genomes for metagenomic binning, comparative biology and taxonomic classification.</title>
        <authorList>
            <person name="Goeker M."/>
        </authorList>
    </citation>
    <scope>NUCLEOTIDE SEQUENCE [LARGE SCALE GENOMIC DNA]</scope>
    <source>
        <strain evidence="2 3">DSM 100022</strain>
    </source>
</reference>
<proteinExistence type="predicted"/>
<protein>
    <submittedName>
        <fullName evidence="2">Phospholipid N-methyltransferase</fullName>
    </submittedName>
</protein>
<evidence type="ECO:0000256" key="1">
    <source>
        <dbReference type="SAM" id="MobiDB-lite"/>
    </source>
</evidence>
<comment type="caution">
    <text evidence="2">The sequence shown here is derived from an EMBL/GenBank/DDBJ whole genome shotgun (WGS) entry which is preliminary data.</text>
</comment>
<feature type="compositionally biased region" description="Basic and acidic residues" evidence="1">
    <location>
        <begin position="105"/>
        <end position="122"/>
    </location>
</feature>